<dbReference type="SUPFAM" id="SSF53927">
    <property type="entry name" value="Cytidine deaminase-like"/>
    <property type="match status" value="1"/>
</dbReference>
<gene>
    <name evidence="3" type="primary">fdhD</name>
    <name evidence="4" type="ORF">BTO14_09925</name>
</gene>
<dbReference type="PANTHER" id="PTHR30592:SF1">
    <property type="entry name" value="SULFUR CARRIER PROTEIN FDHD"/>
    <property type="match status" value="1"/>
</dbReference>
<comment type="function">
    <text evidence="3">Required for formate dehydrogenase (FDH) activity. Acts as a sulfur carrier protein that transfers sulfur from IscS to the molybdenum cofactor prior to its insertion into FDH.</text>
</comment>
<dbReference type="GO" id="GO:0006777">
    <property type="term" value="P:Mo-molybdopterin cofactor biosynthetic process"/>
    <property type="evidence" value="ECO:0007669"/>
    <property type="project" value="UniProtKB-UniRule"/>
</dbReference>
<dbReference type="PANTHER" id="PTHR30592">
    <property type="entry name" value="FORMATE DEHYDROGENASE"/>
    <property type="match status" value="1"/>
</dbReference>
<dbReference type="NCBIfam" id="TIGR00129">
    <property type="entry name" value="fdhD_narQ"/>
    <property type="match status" value="1"/>
</dbReference>
<dbReference type="Gene3D" id="3.10.20.10">
    <property type="match status" value="1"/>
</dbReference>
<evidence type="ECO:0000313" key="5">
    <source>
        <dbReference type="Proteomes" id="UP000247345"/>
    </source>
</evidence>
<dbReference type="InterPro" id="IPR003786">
    <property type="entry name" value="FdhD"/>
</dbReference>
<dbReference type="GO" id="GO:0005737">
    <property type="term" value="C:cytoplasm"/>
    <property type="evidence" value="ECO:0007669"/>
    <property type="project" value="UniProtKB-SubCell"/>
</dbReference>
<protein>
    <recommendedName>
        <fullName evidence="3">Sulfur carrier protein FdhD</fullName>
    </recommendedName>
</protein>
<evidence type="ECO:0000313" key="4">
    <source>
        <dbReference type="EMBL" id="PQJ73564.1"/>
    </source>
</evidence>
<dbReference type="InterPro" id="IPR016193">
    <property type="entry name" value="Cytidine_deaminase-like"/>
</dbReference>
<dbReference type="HAMAP" id="MF_00187">
    <property type="entry name" value="FdhD"/>
    <property type="match status" value="1"/>
</dbReference>
<dbReference type="EMBL" id="MSCK01000001">
    <property type="protein sequence ID" value="PQJ73564.1"/>
    <property type="molecule type" value="Genomic_DNA"/>
</dbReference>
<accession>A0A2P6CFA1</accession>
<feature type="active site" description="Cysteine persulfide intermediate" evidence="3">
    <location>
        <position position="108"/>
    </location>
</feature>
<keyword evidence="1 3" id="KW-0963">Cytoplasm</keyword>
<comment type="caution">
    <text evidence="4">The sequence shown here is derived from an EMBL/GenBank/DDBJ whole genome shotgun (WGS) entry which is preliminary data.</text>
</comment>
<dbReference type="RefSeq" id="WP_105049227.1">
    <property type="nucleotide sequence ID" value="NZ_CP150661.1"/>
</dbReference>
<reference evidence="4 5" key="1">
    <citation type="submission" date="2016-12" db="EMBL/GenBank/DDBJ databases">
        <title>Trade-off between light-utilization and light-protection in marine flavobacteria.</title>
        <authorList>
            <person name="Kumagai Y."/>
            <person name="Yoshizawa S."/>
            <person name="Kogure K."/>
            <person name="Iwasaki W."/>
        </authorList>
    </citation>
    <scope>NUCLEOTIDE SEQUENCE [LARGE SCALE GENOMIC DNA]</scope>
    <source>
        <strain evidence="4 5">KCTC 12100</strain>
    </source>
</reference>
<proteinExistence type="inferred from homology"/>
<evidence type="ECO:0000256" key="3">
    <source>
        <dbReference type="HAMAP-Rule" id="MF_00187"/>
    </source>
</evidence>
<dbReference type="Pfam" id="PF02634">
    <property type="entry name" value="FdhD-NarQ"/>
    <property type="match status" value="1"/>
</dbReference>
<evidence type="ECO:0000256" key="1">
    <source>
        <dbReference type="ARBA" id="ARBA00022490"/>
    </source>
</evidence>
<sequence length="269" mass="30085">MQTLTYQALKITQNTQNFIDDVLVVEAALQININDEPYTVVMRTPDNDKELIRGLLYAEDIYKSKKTLTFNVEEAENGVPTIINVTISKYILGKGYLNKRTLLSVSSCGICGKKELKDIKVNGEKLAQTNSFSSDILHEMFLKMNDFQHTFKNSGGSHAAALFNKNYDLLTIKEDIGRHNAVDKVIGDLLIKEKLSEANYLIVSGRVSYEIVSKAFIAKIPIIVAVSACSSLAVDFAKEFGICLIGFTRDQKMTIYSNPSFVKRKTTYV</sequence>
<dbReference type="PIRSF" id="PIRSF015626">
    <property type="entry name" value="FdhD"/>
    <property type="match status" value="1"/>
</dbReference>
<dbReference type="GO" id="GO:0016783">
    <property type="term" value="F:sulfurtransferase activity"/>
    <property type="evidence" value="ECO:0007669"/>
    <property type="project" value="InterPro"/>
</dbReference>
<keyword evidence="2 3" id="KW-0501">Molybdenum cofactor biosynthesis</keyword>
<evidence type="ECO:0000256" key="2">
    <source>
        <dbReference type="ARBA" id="ARBA00023150"/>
    </source>
</evidence>
<dbReference type="GO" id="GO:0097163">
    <property type="term" value="F:sulfur carrier activity"/>
    <property type="evidence" value="ECO:0007669"/>
    <property type="project" value="UniProtKB-UniRule"/>
</dbReference>
<keyword evidence="5" id="KW-1185">Reference proteome</keyword>
<feature type="binding site" evidence="3">
    <location>
        <begin position="247"/>
        <end position="252"/>
    </location>
    <ligand>
        <name>Mo-bis(molybdopterin guanine dinucleotide)</name>
        <dbReference type="ChEBI" id="CHEBI:60539"/>
    </ligand>
</feature>
<name>A0A2P6CFA1_9FLAO</name>
<comment type="similarity">
    <text evidence="3">Belongs to the FdhD family.</text>
</comment>
<dbReference type="Proteomes" id="UP000247345">
    <property type="component" value="Unassembled WGS sequence"/>
</dbReference>
<dbReference type="AlphaFoldDB" id="A0A2P6CFA1"/>
<comment type="subcellular location">
    <subcellularLocation>
        <location evidence="3">Cytoplasm</location>
    </subcellularLocation>
</comment>
<dbReference type="OrthoDB" id="9782042at2"/>
<organism evidence="4 5">
    <name type="scientific">Polaribacter butkevichii</name>
    <dbReference type="NCBI Taxonomy" id="218490"/>
    <lineage>
        <taxon>Bacteria</taxon>
        <taxon>Pseudomonadati</taxon>
        <taxon>Bacteroidota</taxon>
        <taxon>Flavobacteriia</taxon>
        <taxon>Flavobacteriales</taxon>
        <taxon>Flavobacteriaceae</taxon>
    </lineage>
</organism>
<dbReference type="Gene3D" id="3.40.140.10">
    <property type="entry name" value="Cytidine Deaminase, domain 2"/>
    <property type="match status" value="1"/>
</dbReference>